<accession>A0A1Y1YZ48</accession>
<name>A0A1Y1YZ48_9PLEO</name>
<dbReference type="EMBL" id="MCFA01000149">
    <property type="protein sequence ID" value="ORY03216.1"/>
    <property type="molecule type" value="Genomic_DNA"/>
</dbReference>
<proteinExistence type="predicted"/>
<keyword evidence="3" id="KW-1185">Reference proteome</keyword>
<sequence length="108" mass="12859">MEAHLPTLWAHILLRLAQICFHIESQILHLPPWLRFFSPNACPRLQWMQVSMLIYVPKIAFVSMAIIRFLDDRLALSPRRMREEDLNPCQNYFFTRCSRFHSPLEYGG</sequence>
<dbReference type="AlphaFoldDB" id="A0A1Y1YZ48"/>
<organism evidence="2 3">
    <name type="scientific">Clohesyomyces aquaticus</name>
    <dbReference type="NCBI Taxonomy" id="1231657"/>
    <lineage>
        <taxon>Eukaryota</taxon>
        <taxon>Fungi</taxon>
        <taxon>Dikarya</taxon>
        <taxon>Ascomycota</taxon>
        <taxon>Pezizomycotina</taxon>
        <taxon>Dothideomycetes</taxon>
        <taxon>Pleosporomycetidae</taxon>
        <taxon>Pleosporales</taxon>
        <taxon>Lindgomycetaceae</taxon>
        <taxon>Clohesyomyces</taxon>
    </lineage>
</organism>
<evidence type="ECO:0000256" key="1">
    <source>
        <dbReference type="SAM" id="Phobius"/>
    </source>
</evidence>
<keyword evidence="1" id="KW-0812">Transmembrane</keyword>
<protein>
    <submittedName>
        <fullName evidence="2">Uncharacterized protein</fullName>
    </submittedName>
</protein>
<evidence type="ECO:0000313" key="3">
    <source>
        <dbReference type="Proteomes" id="UP000193144"/>
    </source>
</evidence>
<gene>
    <name evidence="2" type="ORF">BCR34DRAFT_591643</name>
</gene>
<comment type="caution">
    <text evidence="2">The sequence shown here is derived from an EMBL/GenBank/DDBJ whole genome shotgun (WGS) entry which is preliminary data.</text>
</comment>
<dbReference type="Proteomes" id="UP000193144">
    <property type="component" value="Unassembled WGS sequence"/>
</dbReference>
<feature type="transmembrane region" description="Helical" evidence="1">
    <location>
        <begin position="50"/>
        <end position="70"/>
    </location>
</feature>
<reference evidence="2 3" key="1">
    <citation type="submission" date="2016-07" db="EMBL/GenBank/DDBJ databases">
        <title>Pervasive Adenine N6-methylation of Active Genes in Fungi.</title>
        <authorList>
            <consortium name="DOE Joint Genome Institute"/>
            <person name="Mondo S.J."/>
            <person name="Dannebaum R.O."/>
            <person name="Kuo R.C."/>
            <person name="Labutti K."/>
            <person name="Haridas S."/>
            <person name="Kuo A."/>
            <person name="Salamov A."/>
            <person name="Ahrendt S.R."/>
            <person name="Lipzen A."/>
            <person name="Sullivan W."/>
            <person name="Andreopoulos W.B."/>
            <person name="Clum A."/>
            <person name="Lindquist E."/>
            <person name="Daum C."/>
            <person name="Ramamoorthy G.K."/>
            <person name="Gryganskyi A."/>
            <person name="Culley D."/>
            <person name="Magnuson J.K."/>
            <person name="James T.Y."/>
            <person name="O'Malley M.A."/>
            <person name="Stajich J.E."/>
            <person name="Spatafora J.W."/>
            <person name="Visel A."/>
            <person name="Grigoriev I.V."/>
        </authorList>
    </citation>
    <scope>NUCLEOTIDE SEQUENCE [LARGE SCALE GENOMIC DNA]</scope>
    <source>
        <strain evidence="2 3">CBS 115471</strain>
    </source>
</reference>
<evidence type="ECO:0000313" key="2">
    <source>
        <dbReference type="EMBL" id="ORY03216.1"/>
    </source>
</evidence>
<keyword evidence="1" id="KW-1133">Transmembrane helix</keyword>
<keyword evidence="1" id="KW-0472">Membrane</keyword>